<evidence type="ECO:0000313" key="3">
    <source>
        <dbReference type="Proteomes" id="UP000262195"/>
    </source>
</evidence>
<accession>A0A3D4S3M9</accession>
<dbReference type="InterPro" id="IPR036390">
    <property type="entry name" value="WH_DNA-bd_sf"/>
</dbReference>
<dbReference type="Pfam" id="PF01037">
    <property type="entry name" value="AsnC_trans_reg"/>
    <property type="match status" value="1"/>
</dbReference>
<dbReference type="InterPro" id="IPR019887">
    <property type="entry name" value="Tscrpt_reg_AsnC/Lrp_C"/>
</dbReference>
<feature type="domain" description="Transcription regulator AsnC/Lrp ligand binding" evidence="1">
    <location>
        <begin position="69"/>
        <end position="143"/>
    </location>
</feature>
<dbReference type="STRING" id="1121105.GCA_000421665_00015"/>
<dbReference type="PANTHER" id="PTHR30154:SF34">
    <property type="entry name" value="TRANSCRIPTIONAL REGULATOR AZLB"/>
    <property type="match status" value="1"/>
</dbReference>
<dbReference type="EMBL" id="DQHO01000013">
    <property type="protein sequence ID" value="HCS93423.1"/>
    <property type="molecule type" value="Genomic_DNA"/>
</dbReference>
<comment type="caution">
    <text evidence="2">The sequence shown here is derived from an EMBL/GenBank/DDBJ whole genome shotgun (WGS) entry which is preliminary data.</text>
</comment>
<dbReference type="PANTHER" id="PTHR30154">
    <property type="entry name" value="LEUCINE-RESPONSIVE REGULATORY PROTEIN"/>
    <property type="match status" value="1"/>
</dbReference>
<dbReference type="SMART" id="SM00344">
    <property type="entry name" value="HTH_ASNC"/>
    <property type="match status" value="1"/>
</dbReference>
<dbReference type="InterPro" id="IPR019888">
    <property type="entry name" value="Tscrpt_reg_AsnC-like"/>
</dbReference>
<dbReference type="GO" id="GO:0005829">
    <property type="term" value="C:cytosol"/>
    <property type="evidence" value="ECO:0007669"/>
    <property type="project" value="TreeGrafter"/>
</dbReference>
<protein>
    <submittedName>
        <fullName evidence="2">Lrp/AsnC family transcriptional regulator</fullName>
    </submittedName>
</protein>
<evidence type="ECO:0000313" key="2">
    <source>
        <dbReference type="EMBL" id="HCS93423.1"/>
    </source>
</evidence>
<proteinExistence type="predicted"/>
<evidence type="ECO:0000259" key="1">
    <source>
        <dbReference type="Pfam" id="PF01037"/>
    </source>
</evidence>
<dbReference type="SUPFAM" id="SSF54909">
    <property type="entry name" value="Dimeric alpha+beta barrel"/>
    <property type="match status" value="1"/>
</dbReference>
<name>A0A3D4S3M9_9ENTE</name>
<dbReference type="Proteomes" id="UP000262195">
    <property type="component" value="Unassembled WGS sequence"/>
</dbReference>
<dbReference type="SUPFAM" id="SSF46785">
    <property type="entry name" value="Winged helix' DNA-binding domain"/>
    <property type="match status" value="1"/>
</dbReference>
<dbReference type="Gene3D" id="1.10.10.10">
    <property type="entry name" value="Winged helix-like DNA-binding domain superfamily/Winged helix DNA-binding domain"/>
    <property type="match status" value="1"/>
</dbReference>
<dbReference type="GO" id="GO:0043565">
    <property type="term" value="F:sequence-specific DNA binding"/>
    <property type="evidence" value="ECO:0007669"/>
    <property type="project" value="TreeGrafter"/>
</dbReference>
<dbReference type="InterPro" id="IPR011008">
    <property type="entry name" value="Dimeric_a/b-barrel"/>
</dbReference>
<gene>
    <name evidence="2" type="ORF">DIW15_01780</name>
</gene>
<organism evidence="2 3">
    <name type="scientific">Bavariicoccus seileri</name>
    <dbReference type="NCBI Taxonomy" id="549685"/>
    <lineage>
        <taxon>Bacteria</taxon>
        <taxon>Bacillati</taxon>
        <taxon>Bacillota</taxon>
        <taxon>Bacilli</taxon>
        <taxon>Lactobacillales</taxon>
        <taxon>Enterococcaceae</taxon>
        <taxon>Bavariicoccus</taxon>
    </lineage>
</organism>
<dbReference type="InterPro" id="IPR036388">
    <property type="entry name" value="WH-like_DNA-bd_sf"/>
</dbReference>
<reference evidence="2 3" key="1">
    <citation type="journal article" date="2018" name="Nat. Biotechnol.">
        <title>A standardized bacterial taxonomy based on genome phylogeny substantially revises the tree of life.</title>
        <authorList>
            <person name="Parks D.H."/>
            <person name="Chuvochina M."/>
            <person name="Waite D.W."/>
            <person name="Rinke C."/>
            <person name="Skarshewski A."/>
            <person name="Chaumeil P.A."/>
            <person name="Hugenholtz P."/>
        </authorList>
    </citation>
    <scope>NUCLEOTIDE SEQUENCE [LARGE SCALE GENOMIC DNA]</scope>
    <source>
        <strain evidence="2">UBA11306</strain>
    </source>
</reference>
<dbReference type="AlphaFoldDB" id="A0A3D4S3M9"/>
<dbReference type="Gene3D" id="3.30.70.920">
    <property type="match status" value="1"/>
</dbReference>
<dbReference type="GO" id="GO:0043200">
    <property type="term" value="P:response to amino acid"/>
    <property type="evidence" value="ECO:0007669"/>
    <property type="project" value="TreeGrafter"/>
</dbReference>
<sequence>MVSKFKDDILKVIEKNSRLTVEEIAVMLATTEETVAKTLAELEADSIICGYHTLINWEKADSDNVSAIIELKVNPQRGVGFDRIAEKMFQYPEVDDLFLMSGSFDFLVQLKKAPMREIAMFVSQRLSTIEEVQSTTTHVVLKRYKDHGTLFEPKGDDRRMVVSP</sequence>